<dbReference type="InterPro" id="IPR029044">
    <property type="entry name" value="Nucleotide-diphossugar_trans"/>
</dbReference>
<dbReference type="Proteomes" id="UP000583639">
    <property type="component" value="Unassembled WGS sequence"/>
</dbReference>
<accession>A0A848QSG8</accession>
<evidence type="ECO:0000313" key="1">
    <source>
        <dbReference type="EMBL" id="NMW39204.1"/>
    </source>
</evidence>
<keyword evidence="1" id="KW-0808">Transferase</keyword>
<name>A0A848QSG8_PHOVU</name>
<comment type="caution">
    <text evidence="1">The sequence shown here is derived from an EMBL/GenBank/DDBJ whole genome shotgun (WGS) entry which is preliminary data.</text>
</comment>
<dbReference type="GO" id="GO:0016740">
    <property type="term" value="F:transferase activity"/>
    <property type="evidence" value="ECO:0007669"/>
    <property type="project" value="UniProtKB-KW"/>
</dbReference>
<proteinExistence type="predicted"/>
<dbReference type="EMBL" id="JABDSI010000075">
    <property type="protein sequence ID" value="NMW39204.1"/>
    <property type="molecule type" value="Genomic_DNA"/>
</dbReference>
<dbReference type="Gene3D" id="3.90.550.10">
    <property type="entry name" value="Spore Coat Polysaccharide Biosynthesis Protein SpsA, Chain A"/>
    <property type="match status" value="1"/>
</dbReference>
<dbReference type="RefSeq" id="WP_172769827.1">
    <property type="nucleotide sequence ID" value="NZ_JABDSI010000075.1"/>
</dbReference>
<sequence length="323" mass="38493">MGKNIIVDNFAPVIIPTLCRYEHFKECLESLSRCTWAEKTEVYIGLDYPLNESHREGYEKIKCFLYNTNIKNRFKELHIICRDVNWGASKNLIGLLNLISCKYDQWIISEDDNIFSPNFLEYINKGLEIYKNDKSILAICGWRPFYSIKFSNNNHFRQNVDFSAWGYGIWKDRYLRYSSFCKKAEFHHCIYNLKFVKKIIQNGGFRLMHFVQISLKKWNKEATDNVLSVYMALHDMDVVMPVVSKVRNMGWDNSGLHCKMINKELANSHTHQDIDSEKRFEYDGDSRNYYDYNHSVIIRENYNKISLCKALFYLIGRYFLFYK</sequence>
<dbReference type="AlphaFoldDB" id="A0A848QSG8"/>
<protein>
    <submittedName>
        <fullName evidence="1">Glycosyl transferase</fullName>
    </submittedName>
</protein>
<organism evidence="1 2">
    <name type="scientific">Phocaeicola vulgatus</name>
    <name type="common">Bacteroides vulgatus</name>
    <dbReference type="NCBI Taxonomy" id="821"/>
    <lineage>
        <taxon>Bacteria</taxon>
        <taxon>Pseudomonadati</taxon>
        <taxon>Bacteroidota</taxon>
        <taxon>Bacteroidia</taxon>
        <taxon>Bacteroidales</taxon>
        <taxon>Bacteroidaceae</taxon>
        <taxon>Phocaeicola</taxon>
    </lineage>
</organism>
<reference evidence="1 2" key="1">
    <citation type="submission" date="2020-04" db="EMBL/GenBank/DDBJ databases">
        <title>A novel gut-associated lysogenic phage, Bacteroides phage BV01, alters the host transcriptome and bile acid metabolism in Bacteroides vulgatus.</title>
        <authorList>
            <person name="Campbell D.E."/>
            <person name="Ly L."/>
            <person name="Ridlon J.M."/>
            <person name="Hsiao A."/>
            <person name="Degnan P.H."/>
        </authorList>
    </citation>
    <scope>NUCLEOTIDE SEQUENCE [LARGE SCALE GENOMIC DNA]</scope>
    <source>
        <strain evidence="1 2">VPI-BV8526</strain>
    </source>
</reference>
<gene>
    <name evidence="1" type="ORF">HKQ55_03265</name>
</gene>
<evidence type="ECO:0000313" key="2">
    <source>
        <dbReference type="Proteomes" id="UP000583639"/>
    </source>
</evidence>
<dbReference type="SUPFAM" id="SSF53448">
    <property type="entry name" value="Nucleotide-diphospho-sugar transferases"/>
    <property type="match status" value="1"/>
</dbReference>